<dbReference type="SUPFAM" id="SSF48403">
    <property type="entry name" value="Ankyrin repeat"/>
    <property type="match status" value="2"/>
</dbReference>
<dbReference type="Proteomes" id="UP000484164">
    <property type="component" value="Unassembled WGS sequence"/>
</dbReference>
<feature type="repeat" description="ANK" evidence="3">
    <location>
        <begin position="286"/>
        <end position="318"/>
    </location>
</feature>
<dbReference type="PROSITE" id="PS50088">
    <property type="entry name" value="ANK_REPEAT"/>
    <property type="match status" value="6"/>
</dbReference>
<dbReference type="PRINTS" id="PR01415">
    <property type="entry name" value="ANKYRIN"/>
</dbReference>
<evidence type="ECO:0000256" key="3">
    <source>
        <dbReference type="PROSITE-ProRule" id="PRU00023"/>
    </source>
</evidence>
<dbReference type="OrthoDB" id="2575953at2"/>
<name>A0A6L3ZJN9_9FLAO</name>
<feature type="repeat" description="ANK" evidence="3">
    <location>
        <begin position="425"/>
        <end position="458"/>
    </location>
</feature>
<evidence type="ECO:0000313" key="5">
    <source>
        <dbReference type="Proteomes" id="UP000484164"/>
    </source>
</evidence>
<dbReference type="AlphaFoldDB" id="A0A6L3ZJN9"/>
<keyword evidence="1" id="KW-0677">Repeat</keyword>
<proteinExistence type="predicted"/>
<accession>A0A6L3ZJN9</accession>
<feature type="repeat" description="ANK" evidence="3">
    <location>
        <begin position="319"/>
        <end position="351"/>
    </location>
</feature>
<gene>
    <name evidence="4" type="ORF">F8C82_05075</name>
</gene>
<dbReference type="EMBL" id="WBVQ01000001">
    <property type="protein sequence ID" value="KAB2817778.1"/>
    <property type="molecule type" value="Genomic_DNA"/>
</dbReference>
<dbReference type="SMART" id="SM00248">
    <property type="entry name" value="ANK"/>
    <property type="match status" value="9"/>
</dbReference>
<dbReference type="InterPro" id="IPR002110">
    <property type="entry name" value="Ankyrin_rpt"/>
</dbReference>
<dbReference type="PANTHER" id="PTHR24198">
    <property type="entry name" value="ANKYRIN REPEAT AND PROTEIN KINASE DOMAIN-CONTAINING PROTEIN"/>
    <property type="match status" value="1"/>
</dbReference>
<dbReference type="PANTHER" id="PTHR24198:SF193">
    <property type="match status" value="1"/>
</dbReference>
<keyword evidence="5" id="KW-1185">Reference proteome</keyword>
<keyword evidence="2 3" id="KW-0040">ANK repeat</keyword>
<dbReference type="RefSeq" id="WP_151692466.1">
    <property type="nucleotide sequence ID" value="NZ_BMGX01000002.1"/>
</dbReference>
<feature type="repeat" description="ANK" evidence="3">
    <location>
        <begin position="392"/>
        <end position="424"/>
    </location>
</feature>
<dbReference type="Pfam" id="PF12796">
    <property type="entry name" value="Ank_2"/>
    <property type="match status" value="2"/>
</dbReference>
<dbReference type="InterPro" id="IPR036770">
    <property type="entry name" value="Ankyrin_rpt-contain_sf"/>
</dbReference>
<comment type="caution">
    <text evidence="4">The sequence shown here is derived from an EMBL/GenBank/DDBJ whole genome shotgun (WGS) entry which is preliminary data.</text>
</comment>
<feature type="repeat" description="ANK" evidence="3">
    <location>
        <begin position="181"/>
        <end position="213"/>
    </location>
</feature>
<organism evidence="4 5">
    <name type="scientific">Phaeocystidibacter marisrubri</name>
    <dbReference type="NCBI Taxonomy" id="1577780"/>
    <lineage>
        <taxon>Bacteria</taxon>
        <taxon>Pseudomonadati</taxon>
        <taxon>Bacteroidota</taxon>
        <taxon>Flavobacteriia</taxon>
        <taxon>Flavobacteriales</taxon>
        <taxon>Phaeocystidibacteraceae</taxon>
        <taxon>Phaeocystidibacter</taxon>
    </lineage>
</organism>
<protein>
    <submittedName>
        <fullName evidence="4">Ankyrin repeat domain-containing protein</fullName>
    </submittedName>
</protein>
<evidence type="ECO:0000256" key="2">
    <source>
        <dbReference type="ARBA" id="ARBA00023043"/>
    </source>
</evidence>
<feature type="repeat" description="ANK" evidence="3">
    <location>
        <begin position="252"/>
        <end position="285"/>
    </location>
</feature>
<sequence>MTSAFSQTENRLLDKTFWQSQPTIQQVSQLVEAGNNPAEFNRWHFDPMVLALLNEAPIEVIEYLLNQEGNTVDKRTHDGRIYAHWAAYKGNQAALERFIHEGSNVTKLDDHGFTVATFAAYAGQTNPDLYDLMISAGSNLKTEVDLDGANALLLITPHLSSLDKLDYFIEKGLPLNSTNNQGYNAFDYAAKSGNIHVMQALIEAGIDFQSIRKDGGNATIMASKGMRRAPNGIAVFQFLKSVGVDPAVTTLNGENALHLLASSSSDLEVFRYFISAGLSPDASDELGNTPLMKAAARNSVDVVELLTKTSTDINATNSNGESALSMAVSGNSLEVVELLIQLGADVHVVDINGNNLSYFLSESLISGDQARFEQIMNALESAGFDFGTTSPNGDNLFHLAAQTGSEVLIKAALQHELDINATNGEGLTPLHIAALKANDDQILKLLISNGANLHSTTEFGETPYDLALENEVLRAQEINLSFLQD</sequence>
<dbReference type="PROSITE" id="PS50297">
    <property type="entry name" value="ANK_REP_REGION"/>
    <property type="match status" value="4"/>
</dbReference>
<reference evidence="4 5" key="1">
    <citation type="submission" date="2019-10" db="EMBL/GenBank/DDBJ databases">
        <title>Genome sequence of Phaeocystidibacter marisrubri JCM30614 (type strain).</title>
        <authorList>
            <person name="Bowman J.P."/>
        </authorList>
    </citation>
    <scope>NUCLEOTIDE SEQUENCE [LARGE SCALE GENOMIC DNA]</scope>
    <source>
        <strain evidence="4 5">JCM 30614</strain>
    </source>
</reference>
<dbReference type="Gene3D" id="1.25.40.20">
    <property type="entry name" value="Ankyrin repeat-containing domain"/>
    <property type="match status" value="3"/>
</dbReference>
<evidence type="ECO:0000256" key="1">
    <source>
        <dbReference type="ARBA" id="ARBA00022737"/>
    </source>
</evidence>
<evidence type="ECO:0000313" key="4">
    <source>
        <dbReference type="EMBL" id="KAB2817778.1"/>
    </source>
</evidence>
<dbReference type="Pfam" id="PF13637">
    <property type="entry name" value="Ank_4"/>
    <property type="match status" value="1"/>
</dbReference>